<reference evidence="2 3" key="1">
    <citation type="journal article" date="2018" name="Front. Plant Sci.">
        <title>Red Clover (Trifolium pratense) and Zigzag Clover (T. medium) - A Picture of Genomic Similarities and Differences.</title>
        <authorList>
            <person name="Dluhosova J."/>
            <person name="Istvanek J."/>
            <person name="Nedelnik J."/>
            <person name="Repkova J."/>
        </authorList>
    </citation>
    <scope>NUCLEOTIDE SEQUENCE [LARGE SCALE GENOMIC DNA]</scope>
    <source>
        <strain evidence="3">cv. 10/8</strain>
        <tissue evidence="2">Leaf</tissue>
    </source>
</reference>
<feature type="region of interest" description="Disordered" evidence="1">
    <location>
        <begin position="34"/>
        <end position="60"/>
    </location>
</feature>
<evidence type="ECO:0000313" key="2">
    <source>
        <dbReference type="EMBL" id="MCI90478.1"/>
    </source>
</evidence>
<comment type="caution">
    <text evidence="2">The sequence shown here is derived from an EMBL/GenBank/DDBJ whole genome shotgun (WGS) entry which is preliminary data.</text>
</comment>
<keyword evidence="3" id="KW-1185">Reference proteome</keyword>
<dbReference type="Proteomes" id="UP000265520">
    <property type="component" value="Unassembled WGS sequence"/>
</dbReference>
<name>A0A392VPZ8_9FABA</name>
<evidence type="ECO:0000256" key="1">
    <source>
        <dbReference type="SAM" id="MobiDB-lite"/>
    </source>
</evidence>
<feature type="non-terminal residue" evidence="2">
    <location>
        <position position="60"/>
    </location>
</feature>
<dbReference type="EMBL" id="LXQA011245675">
    <property type="protein sequence ID" value="MCI90478.1"/>
    <property type="molecule type" value="Genomic_DNA"/>
</dbReference>
<accession>A0A392VPZ8</accession>
<organism evidence="2 3">
    <name type="scientific">Trifolium medium</name>
    <dbReference type="NCBI Taxonomy" id="97028"/>
    <lineage>
        <taxon>Eukaryota</taxon>
        <taxon>Viridiplantae</taxon>
        <taxon>Streptophyta</taxon>
        <taxon>Embryophyta</taxon>
        <taxon>Tracheophyta</taxon>
        <taxon>Spermatophyta</taxon>
        <taxon>Magnoliopsida</taxon>
        <taxon>eudicotyledons</taxon>
        <taxon>Gunneridae</taxon>
        <taxon>Pentapetalae</taxon>
        <taxon>rosids</taxon>
        <taxon>fabids</taxon>
        <taxon>Fabales</taxon>
        <taxon>Fabaceae</taxon>
        <taxon>Papilionoideae</taxon>
        <taxon>50 kb inversion clade</taxon>
        <taxon>NPAAA clade</taxon>
        <taxon>Hologalegina</taxon>
        <taxon>IRL clade</taxon>
        <taxon>Trifolieae</taxon>
        <taxon>Trifolium</taxon>
    </lineage>
</organism>
<proteinExistence type="predicted"/>
<dbReference type="AlphaFoldDB" id="A0A392VPZ8"/>
<evidence type="ECO:0000313" key="3">
    <source>
        <dbReference type="Proteomes" id="UP000265520"/>
    </source>
</evidence>
<protein>
    <submittedName>
        <fullName evidence="2">Uncharacterized protein</fullName>
    </submittedName>
</protein>
<feature type="compositionally biased region" description="Basic and acidic residues" evidence="1">
    <location>
        <begin position="47"/>
        <end position="60"/>
    </location>
</feature>
<sequence>MADRHRAATVFSTIDGCSSGVQSSDSTPILLSALPSAGRSSRPLSEAYREVDRASDTHSG</sequence>